<sequence>MVGGHLSEQGAASGEVLDGAYLLAGEPIAAGWRPDAGLAYYEARMHSFVEANLEIGRLNARSRDVTGADAEPSLEFASA</sequence>
<dbReference type="Proteomes" id="UP000054375">
    <property type="component" value="Unassembled WGS sequence"/>
</dbReference>
<reference evidence="1 2" key="1">
    <citation type="submission" date="2015-10" db="EMBL/GenBank/DDBJ databases">
        <title>Draft genome sequence of Streptomyces griseorubiginosus DSM 40469, type strain for the species Streptomyces griseorubiginosus.</title>
        <authorList>
            <person name="Ruckert C."/>
            <person name="Winkler A."/>
            <person name="Kalinowski J."/>
            <person name="Kampfer P."/>
            <person name="Glaeser S."/>
        </authorList>
    </citation>
    <scope>NUCLEOTIDE SEQUENCE [LARGE SCALE GENOMIC DNA]</scope>
    <source>
        <strain evidence="1 2">DSM 40469</strain>
    </source>
</reference>
<evidence type="ECO:0000313" key="2">
    <source>
        <dbReference type="Proteomes" id="UP000054375"/>
    </source>
</evidence>
<organism evidence="1 2">
    <name type="scientific">Streptomyces griseorubiginosus</name>
    <dbReference type="NCBI Taxonomy" id="67304"/>
    <lineage>
        <taxon>Bacteria</taxon>
        <taxon>Bacillati</taxon>
        <taxon>Actinomycetota</taxon>
        <taxon>Actinomycetes</taxon>
        <taxon>Kitasatosporales</taxon>
        <taxon>Streptomycetaceae</taxon>
        <taxon>Streptomyces</taxon>
    </lineage>
</organism>
<keyword evidence="2" id="KW-1185">Reference proteome</keyword>
<accession>A0A101RP91</accession>
<gene>
    <name evidence="1" type="ORF">AQJ54_40215</name>
</gene>
<dbReference type="EMBL" id="LMWV01000037">
    <property type="protein sequence ID" value="KUN59282.1"/>
    <property type="molecule type" value="Genomic_DNA"/>
</dbReference>
<proteinExistence type="predicted"/>
<dbReference type="AlphaFoldDB" id="A0A101RP91"/>
<evidence type="ECO:0000313" key="1">
    <source>
        <dbReference type="EMBL" id="KUN59282.1"/>
    </source>
</evidence>
<protein>
    <submittedName>
        <fullName evidence="1">Uncharacterized protein</fullName>
    </submittedName>
</protein>
<name>A0A101RP91_9ACTN</name>
<comment type="caution">
    <text evidence="1">The sequence shown here is derived from an EMBL/GenBank/DDBJ whole genome shotgun (WGS) entry which is preliminary data.</text>
</comment>